<proteinExistence type="inferred from homology"/>
<dbReference type="PRINTS" id="PR00080">
    <property type="entry name" value="SDRFAMILY"/>
</dbReference>
<protein>
    <recommendedName>
        <fullName evidence="5">Short-chain dehydrogenase</fullName>
    </recommendedName>
</protein>
<name>A0A1F6MEI6_9BACT</name>
<dbReference type="PANTHER" id="PTHR42760:SF133">
    <property type="entry name" value="3-OXOACYL-[ACYL-CARRIER-PROTEIN] REDUCTASE"/>
    <property type="match status" value="1"/>
</dbReference>
<sequence>MISEHLDQNYLAQLFSLNNQVVILTGGLGKLGTVFAETLVKSGGRVAIFDRVDTPNERLVELARQYPLIFLKVDITDESQVVEAVANVSKTWDVPTVLVNNAGWRASPNEVGRGGVPFENYPIDLWDEVFKINTTGAAICAKVVGGKMIAEKRPGVIINIASHYALVAPDQRIYQYKEEKTGHKFIKDPPYGASKAALIALTRDLATQWAPFGIRVVALAPGGVFNPASDPEFVSHYSAHVPLGRMAKIDEYNGALIFLASDASSYMTGNCLVVDGGWTSW</sequence>
<dbReference type="EMBL" id="MFPU01000017">
    <property type="protein sequence ID" value="OGH70034.1"/>
    <property type="molecule type" value="Genomic_DNA"/>
</dbReference>
<evidence type="ECO:0000256" key="2">
    <source>
        <dbReference type="ARBA" id="ARBA00023002"/>
    </source>
</evidence>
<comment type="similarity">
    <text evidence="1">Belongs to the short-chain dehydrogenases/reductases (SDR) family.</text>
</comment>
<dbReference type="Proteomes" id="UP000177953">
    <property type="component" value="Unassembled WGS sequence"/>
</dbReference>
<comment type="caution">
    <text evidence="3">The sequence shown here is derived from an EMBL/GenBank/DDBJ whole genome shotgun (WGS) entry which is preliminary data.</text>
</comment>
<evidence type="ECO:0000256" key="1">
    <source>
        <dbReference type="ARBA" id="ARBA00006484"/>
    </source>
</evidence>
<dbReference type="AlphaFoldDB" id="A0A1F6MEI6"/>
<dbReference type="InterPro" id="IPR002347">
    <property type="entry name" value="SDR_fam"/>
</dbReference>
<dbReference type="GO" id="GO:0016616">
    <property type="term" value="F:oxidoreductase activity, acting on the CH-OH group of donors, NAD or NADP as acceptor"/>
    <property type="evidence" value="ECO:0007669"/>
    <property type="project" value="TreeGrafter"/>
</dbReference>
<evidence type="ECO:0000313" key="4">
    <source>
        <dbReference type="Proteomes" id="UP000177953"/>
    </source>
</evidence>
<evidence type="ECO:0008006" key="5">
    <source>
        <dbReference type="Google" id="ProtNLM"/>
    </source>
</evidence>
<dbReference type="InterPro" id="IPR036291">
    <property type="entry name" value="NAD(P)-bd_dom_sf"/>
</dbReference>
<dbReference type="PRINTS" id="PR00081">
    <property type="entry name" value="GDHRDH"/>
</dbReference>
<dbReference type="SUPFAM" id="SSF51735">
    <property type="entry name" value="NAD(P)-binding Rossmann-fold domains"/>
    <property type="match status" value="1"/>
</dbReference>
<dbReference type="Gene3D" id="3.40.50.720">
    <property type="entry name" value="NAD(P)-binding Rossmann-like Domain"/>
    <property type="match status" value="1"/>
</dbReference>
<keyword evidence="2" id="KW-0560">Oxidoreductase</keyword>
<dbReference type="Pfam" id="PF13561">
    <property type="entry name" value="adh_short_C2"/>
    <property type="match status" value="1"/>
</dbReference>
<reference evidence="3 4" key="1">
    <citation type="journal article" date="2016" name="Nat. Commun.">
        <title>Thousands of microbial genomes shed light on interconnected biogeochemical processes in an aquifer system.</title>
        <authorList>
            <person name="Anantharaman K."/>
            <person name="Brown C.T."/>
            <person name="Hug L.A."/>
            <person name="Sharon I."/>
            <person name="Castelle C.J."/>
            <person name="Probst A.J."/>
            <person name="Thomas B.C."/>
            <person name="Singh A."/>
            <person name="Wilkins M.J."/>
            <person name="Karaoz U."/>
            <person name="Brodie E.L."/>
            <person name="Williams K.H."/>
            <person name="Hubbard S.S."/>
            <person name="Banfield J.F."/>
        </authorList>
    </citation>
    <scope>NUCLEOTIDE SEQUENCE [LARGE SCALE GENOMIC DNA]</scope>
</reference>
<gene>
    <name evidence="3" type="ORF">A2754_00095</name>
</gene>
<evidence type="ECO:0000313" key="3">
    <source>
        <dbReference type="EMBL" id="OGH70034.1"/>
    </source>
</evidence>
<accession>A0A1F6MEI6</accession>
<organism evidence="3 4">
    <name type="scientific">Candidatus Magasanikbacteria bacterium RIFCSPHIGHO2_01_FULL_47_8</name>
    <dbReference type="NCBI Taxonomy" id="1798673"/>
    <lineage>
        <taxon>Bacteria</taxon>
        <taxon>Candidatus Magasanikiibacteriota</taxon>
    </lineage>
</organism>
<dbReference type="PANTHER" id="PTHR42760">
    <property type="entry name" value="SHORT-CHAIN DEHYDROGENASES/REDUCTASES FAMILY MEMBER"/>
    <property type="match status" value="1"/>
</dbReference>